<dbReference type="PANTHER" id="PTHR43215:SF14">
    <property type="entry name" value="RADIAL SPOKE HEAD 1 HOMOLOG"/>
    <property type="match status" value="1"/>
</dbReference>
<keyword evidence="1" id="KW-0677">Repeat</keyword>
<dbReference type="PANTHER" id="PTHR43215">
    <property type="entry name" value="RADIAL SPOKE HEAD 1 HOMOLOG"/>
    <property type="match status" value="1"/>
</dbReference>
<comment type="caution">
    <text evidence="2">The sequence shown here is derived from an EMBL/GenBank/DDBJ whole genome shotgun (WGS) entry which is preliminary data.</text>
</comment>
<dbReference type="SMART" id="SM00698">
    <property type="entry name" value="MORN"/>
    <property type="match status" value="9"/>
</dbReference>
<dbReference type="Gene3D" id="2.20.110.10">
    <property type="entry name" value="Histone H3 K4-specific methyltransferase SET7/9 N-terminal domain"/>
    <property type="match status" value="4"/>
</dbReference>
<accession>A0ABP0MRC2</accession>
<protein>
    <submittedName>
        <fullName evidence="2">Uncharacterized protein</fullName>
    </submittedName>
</protein>
<keyword evidence="3" id="KW-1185">Reference proteome</keyword>
<dbReference type="Pfam" id="PF02493">
    <property type="entry name" value="MORN"/>
    <property type="match status" value="9"/>
</dbReference>
<dbReference type="InterPro" id="IPR003409">
    <property type="entry name" value="MORN"/>
</dbReference>
<dbReference type="SUPFAM" id="SSF82185">
    <property type="entry name" value="Histone H3 K4-specific methyltransferase SET7/9 N-terminal domain"/>
    <property type="match status" value="2"/>
</dbReference>
<organism evidence="2 3">
    <name type="scientific">Durusdinium trenchii</name>
    <dbReference type="NCBI Taxonomy" id="1381693"/>
    <lineage>
        <taxon>Eukaryota</taxon>
        <taxon>Sar</taxon>
        <taxon>Alveolata</taxon>
        <taxon>Dinophyceae</taxon>
        <taxon>Suessiales</taxon>
        <taxon>Symbiodiniaceae</taxon>
        <taxon>Durusdinium</taxon>
    </lineage>
</organism>
<reference evidence="2 3" key="1">
    <citation type="submission" date="2024-02" db="EMBL/GenBank/DDBJ databases">
        <authorList>
            <person name="Chen Y."/>
            <person name="Shah S."/>
            <person name="Dougan E. K."/>
            <person name="Thang M."/>
            <person name="Chan C."/>
        </authorList>
    </citation>
    <scope>NUCLEOTIDE SEQUENCE [LARGE SCALE GENOMIC DNA]</scope>
</reference>
<evidence type="ECO:0000313" key="3">
    <source>
        <dbReference type="Proteomes" id="UP001642484"/>
    </source>
</evidence>
<name>A0ABP0MRC2_9DINO</name>
<gene>
    <name evidence="2" type="ORF">CCMP2556_LOCUS26787</name>
</gene>
<proteinExistence type="predicted"/>
<evidence type="ECO:0000256" key="1">
    <source>
        <dbReference type="ARBA" id="ARBA00022737"/>
    </source>
</evidence>
<dbReference type="Proteomes" id="UP001642484">
    <property type="component" value="Unassembled WGS sequence"/>
</dbReference>
<dbReference type="EMBL" id="CAXAMN010018890">
    <property type="protein sequence ID" value="CAK9053284.1"/>
    <property type="molecule type" value="Genomic_DNA"/>
</dbReference>
<sequence length="695" mass="78614">MAEAERLCAELRALAKERREDWKLSASASPTWSEGGFHEKASTASAASARLREEWRSWREQLLAQEVAQLPDGHRVLLQALLCEMLSSYAELLPGFSVPPTPRERDSLAARLQQLASAAQAETLRRLADRPRQETSFRSAHTSMLLRKLDISEPPSPRSSVLQIWDAWYAAAEKRFQTTVLAAVRRRGLLARLRRRLARYALRRRTKAVALEAAEALQGAVWTKAAVRIQAFCRGRWGRGWAYCWATAELAKEFARLRKRRKAQKAFELVRAAWSPALPVELMLLKAWQHEHEELLQRERFVQRATRRFEAQWTRYAEGLEAFARTQATERSKNRDHWVATADQRTGQPVWLNERTGQLRANDPTELRVKGAVRQLEEHLAQLQGTWDQEHQSIAEDEAFAALYAANLEERGELSAAGVGVDMGGPAVQDQETGLKAVPTNSLFFNLPETASVFDATKLPEGPHERGPVELEHHIVYTGQWLGRRRHGEGVLLRPDGGRYEGQFVNDRACGRGRFVHANGDVYEGQWLDDKAHGSGKFLHSDGSSYIGDWVEDMKSGQGLETWADGSTFKGEYRDGKKHGHGVFTSSDNSSYSGQFVNDSMHGEGTYTFSDGRVYVGTWQDSQMTGNGTMRWPDGRWYEGGYLNDRKSGDGKFSWPDGRCYVGQWLEGKQHGTGRYIDAKGISREGLWKERTRND</sequence>
<evidence type="ECO:0000313" key="2">
    <source>
        <dbReference type="EMBL" id="CAK9053284.1"/>
    </source>
</evidence>